<keyword evidence="2" id="KW-0472">Membrane</keyword>
<dbReference type="PANTHER" id="PTHR35333:SF4">
    <property type="entry name" value="SLR0121 PROTEIN"/>
    <property type="match status" value="1"/>
</dbReference>
<dbReference type="InterPro" id="IPR012338">
    <property type="entry name" value="Beta-lactam/transpept-like"/>
</dbReference>
<gene>
    <name evidence="4" type="ORF">V0288_07505</name>
</gene>
<evidence type="ECO:0000259" key="3">
    <source>
        <dbReference type="Pfam" id="PF13354"/>
    </source>
</evidence>
<feature type="transmembrane region" description="Helical" evidence="2">
    <location>
        <begin position="41"/>
        <end position="69"/>
    </location>
</feature>
<dbReference type="Gene3D" id="3.40.710.10">
    <property type="entry name" value="DD-peptidase/beta-lactamase superfamily"/>
    <property type="match status" value="1"/>
</dbReference>
<dbReference type="RefSeq" id="WP_332864431.1">
    <property type="nucleotide sequence ID" value="NZ_JBAFSM010000011.1"/>
</dbReference>
<dbReference type="PANTHER" id="PTHR35333">
    <property type="entry name" value="BETA-LACTAMASE"/>
    <property type="match status" value="1"/>
</dbReference>
<keyword evidence="2" id="KW-0812">Transmembrane</keyword>
<protein>
    <submittedName>
        <fullName evidence="4">Serine hydrolase</fullName>
    </submittedName>
</protein>
<evidence type="ECO:0000313" key="4">
    <source>
        <dbReference type="EMBL" id="MEG3436963.1"/>
    </source>
</evidence>
<dbReference type="Pfam" id="PF13354">
    <property type="entry name" value="Beta-lactamase2"/>
    <property type="match status" value="1"/>
</dbReference>
<keyword evidence="2" id="KW-1133">Transmembrane helix</keyword>
<accession>A0AAW9QIQ2</accession>
<evidence type="ECO:0000256" key="1">
    <source>
        <dbReference type="SAM" id="MobiDB-lite"/>
    </source>
</evidence>
<reference evidence="4 5" key="1">
    <citation type="submission" date="2024-01" db="EMBL/GenBank/DDBJ databases">
        <title>Genomic insights into the taxonomy and metabolism of the cyanobacterium Pannus brasiliensis CCIBt3594.</title>
        <authorList>
            <person name="Machado M."/>
            <person name="Botero N.B."/>
            <person name="Andreote A.P.D."/>
            <person name="Feitosa A.M.T."/>
            <person name="Popin R."/>
            <person name="Sivonen K."/>
            <person name="Fiore M.F."/>
        </authorList>
    </citation>
    <scope>NUCLEOTIDE SEQUENCE [LARGE SCALE GENOMIC DNA]</scope>
    <source>
        <strain evidence="4 5">CCIBt3594</strain>
    </source>
</reference>
<proteinExistence type="predicted"/>
<organism evidence="4 5">
    <name type="scientific">Pannus brasiliensis CCIBt3594</name>
    <dbReference type="NCBI Taxonomy" id="1427578"/>
    <lineage>
        <taxon>Bacteria</taxon>
        <taxon>Bacillati</taxon>
        <taxon>Cyanobacteriota</taxon>
        <taxon>Cyanophyceae</taxon>
        <taxon>Oscillatoriophycideae</taxon>
        <taxon>Chroococcales</taxon>
        <taxon>Microcystaceae</taxon>
        <taxon>Pannus</taxon>
    </lineage>
</organism>
<dbReference type="AlphaFoldDB" id="A0AAW9QIQ2"/>
<keyword evidence="4" id="KW-0378">Hydrolase</keyword>
<keyword evidence="5" id="KW-1185">Reference proteome</keyword>
<dbReference type="InterPro" id="IPR000871">
    <property type="entry name" value="Beta-lactam_class-A"/>
</dbReference>
<feature type="region of interest" description="Disordered" evidence="1">
    <location>
        <begin position="367"/>
        <end position="403"/>
    </location>
</feature>
<dbReference type="EMBL" id="JBAFSM010000011">
    <property type="protein sequence ID" value="MEG3436963.1"/>
    <property type="molecule type" value="Genomic_DNA"/>
</dbReference>
<sequence length="403" mass="43635">MTRTVPPRTPKARRDRKPANAVVPTDPKRRPQRKQRKPNPIATSFLLLLRFAILGVGFGAIAGTLLTVIDPDKIPFPKFQSAVTPATPLPVAGRPVAERPAAPRPATLAFQQEQAALTKKLQDLTAKSPKLQAAALFIDLDNGSYSSLQGDSLYPAASTIKVPVLVAFFEDVDAGKIHLDEPLVASKDVLASGSGDMQYLGENKTYTALETATKMIIISDNTATNMLIKRLGGKEVLNQRFKAWGLTHTAINNALPDLEGTNTTSPKDLVTILGRVSQGELISLKSRDRMLSIMRETRTRTLLPPGLEKGAEIAHKTGDIGTVLGDAGIIDMPNGKRYLGAVMVKRPHNDPAARTLIQQISRTAYQHFKSYQTKPAPPKPNPPAAKTQPSPTPSPQKSPERKP</sequence>
<feature type="region of interest" description="Disordered" evidence="1">
    <location>
        <begin position="1"/>
        <end position="38"/>
    </location>
</feature>
<feature type="domain" description="Beta-lactamase class A catalytic" evidence="3">
    <location>
        <begin position="136"/>
        <end position="344"/>
    </location>
</feature>
<dbReference type="SUPFAM" id="SSF56601">
    <property type="entry name" value="beta-lactamase/transpeptidase-like"/>
    <property type="match status" value="1"/>
</dbReference>
<dbReference type="InterPro" id="IPR045155">
    <property type="entry name" value="Beta-lactam_cat"/>
</dbReference>
<dbReference type="Proteomes" id="UP001328733">
    <property type="component" value="Unassembled WGS sequence"/>
</dbReference>
<evidence type="ECO:0000313" key="5">
    <source>
        <dbReference type="Proteomes" id="UP001328733"/>
    </source>
</evidence>
<comment type="caution">
    <text evidence="4">The sequence shown here is derived from an EMBL/GenBank/DDBJ whole genome shotgun (WGS) entry which is preliminary data.</text>
</comment>
<dbReference type="GO" id="GO:0046677">
    <property type="term" value="P:response to antibiotic"/>
    <property type="evidence" value="ECO:0007669"/>
    <property type="project" value="InterPro"/>
</dbReference>
<evidence type="ECO:0000256" key="2">
    <source>
        <dbReference type="SAM" id="Phobius"/>
    </source>
</evidence>
<name>A0AAW9QIQ2_9CHRO</name>
<dbReference type="GO" id="GO:0008800">
    <property type="term" value="F:beta-lactamase activity"/>
    <property type="evidence" value="ECO:0007669"/>
    <property type="project" value="InterPro"/>
</dbReference>
<dbReference type="GO" id="GO:0030655">
    <property type="term" value="P:beta-lactam antibiotic catabolic process"/>
    <property type="evidence" value="ECO:0007669"/>
    <property type="project" value="InterPro"/>
</dbReference>